<evidence type="ECO:0000313" key="3">
    <source>
        <dbReference type="Proteomes" id="UP000054564"/>
    </source>
</evidence>
<feature type="compositionally biased region" description="Basic and acidic residues" evidence="1">
    <location>
        <begin position="102"/>
        <end position="113"/>
    </location>
</feature>
<gene>
    <name evidence="2" type="ORF">PSTG_16051</name>
</gene>
<dbReference type="OrthoDB" id="10306378at2759"/>
<evidence type="ECO:0000256" key="1">
    <source>
        <dbReference type="SAM" id="MobiDB-lite"/>
    </source>
</evidence>
<reference evidence="3" key="1">
    <citation type="submission" date="2014-03" db="EMBL/GenBank/DDBJ databases">
        <title>The Genome Sequence of Puccinia striiformis f. sp. tritici PST-78.</title>
        <authorList>
            <consortium name="The Broad Institute Genome Sequencing Platform"/>
            <person name="Cuomo C."/>
            <person name="Hulbert S."/>
            <person name="Chen X."/>
            <person name="Walker B."/>
            <person name="Young S.K."/>
            <person name="Zeng Q."/>
            <person name="Gargeya S."/>
            <person name="Fitzgerald M."/>
            <person name="Haas B."/>
            <person name="Abouelleil A."/>
            <person name="Alvarado L."/>
            <person name="Arachchi H.M."/>
            <person name="Berlin A.M."/>
            <person name="Chapman S.B."/>
            <person name="Goldberg J."/>
            <person name="Griggs A."/>
            <person name="Gujja S."/>
            <person name="Hansen M."/>
            <person name="Howarth C."/>
            <person name="Imamovic A."/>
            <person name="Larimer J."/>
            <person name="McCowan C."/>
            <person name="Montmayeur A."/>
            <person name="Murphy C."/>
            <person name="Neiman D."/>
            <person name="Pearson M."/>
            <person name="Priest M."/>
            <person name="Roberts A."/>
            <person name="Saif S."/>
            <person name="Shea T."/>
            <person name="Sisk P."/>
            <person name="Sykes S."/>
            <person name="Wortman J."/>
            <person name="Nusbaum C."/>
            <person name="Birren B."/>
        </authorList>
    </citation>
    <scope>NUCLEOTIDE SEQUENCE [LARGE SCALE GENOMIC DNA]</scope>
    <source>
        <strain evidence="3">race PST-78</strain>
    </source>
</reference>
<dbReference type="EMBL" id="AJIL01000254">
    <property type="protein sequence ID" value="KNE90488.1"/>
    <property type="molecule type" value="Genomic_DNA"/>
</dbReference>
<proteinExistence type="predicted"/>
<dbReference type="AlphaFoldDB" id="A0A0L0UU03"/>
<feature type="compositionally biased region" description="Basic residues" evidence="1">
    <location>
        <begin position="206"/>
        <end position="217"/>
    </location>
</feature>
<keyword evidence="3" id="KW-1185">Reference proteome</keyword>
<accession>A0A0L0UU03</accession>
<comment type="caution">
    <text evidence="2">The sequence shown here is derived from an EMBL/GenBank/DDBJ whole genome shotgun (WGS) entry which is preliminary data.</text>
</comment>
<sequence>MSNTSTPNPSIYTISTDYPPTSSFNEDGNPISSFGSIHTPPFLREMVEDVFGGSLNGSNYCILISGEQLAPRVLCKSHWTDHYQFLMLINWTTKRTQSASSIEERQTRFEERTFPQPDCLGASPSDKIPNPVHSANPSEVDQLAGSTSSLSSGLGPLAPHNLFIINKTPTRVQTLQWTRYPPCLSHSYNPCDLTYSPPKAATAQSKRHIRSSSHRPTKTAFINNQPRSTKGLPMLFQVGLLYKGSATLPPDISPVMSESEASRCVVMETAMNTLQNTVGTSVSGACPFVFDHPNPFDPSLTPAPVGALALSPTTLPPGLIDLPSDDPRVRSRTSFKHLYGVLGPFLAEPSYPWEDLPRVLEISQTLHKAQEWYLESVHF</sequence>
<feature type="region of interest" description="Disordered" evidence="1">
    <location>
        <begin position="102"/>
        <end position="146"/>
    </location>
</feature>
<feature type="region of interest" description="Disordered" evidence="1">
    <location>
        <begin position="206"/>
        <end position="226"/>
    </location>
</feature>
<organism evidence="2 3">
    <name type="scientific">Puccinia striiformis f. sp. tritici PST-78</name>
    <dbReference type="NCBI Taxonomy" id="1165861"/>
    <lineage>
        <taxon>Eukaryota</taxon>
        <taxon>Fungi</taxon>
        <taxon>Dikarya</taxon>
        <taxon>Basidiomycota</taxon>
        <taxon>Pucciniomycotina</taxon>
        <taxon>Pucciniomycetes</taxon>
        <taxon>Pucciniales</taxon>
        <taxon>Pucciniaceae</taxon>
        <taxon>Puccinia</taxon>
    </lineage>
</organism>
<evidence type="ECO:0000313" key="2">
    <source>
        <dbReference type="EMBL" id="KNE90488.1"/>
    </source>
</evidence>
<protein>
    <submittedName>
        <fullName evidence="2">Uncharacterized protein</fullName>
    </submittedName>
</protein>
<name>A0A0L0UU03_9BASI</name>
<dbReference type="Proteomes" id="UP000054564">
    <property type="component" value="Unassembled WGS sequence"/>
</dbReference>